<gene>
    <name evidence="1" type="ORF">HMPREF9370_0054</name>
</gene>
<dbReference type="HOGENOM" id="CLU_3293030_0_0_4"/>
<organism evidence="1 2">
    <name type="scientific">Neisseria wadsworthii 9715</name>
    <dbReference type="NCBI Taxonomy" id="1030841"/>
    <lineage>
        <taxon>Bacteria</taxon>
        <taxon>Pseudomonadati</taxon>
        <taxon>Pseudomonadota</taxon>
        <taxon>Betaproteobacteria</taxon>
        <taxon>Neisseriales</taxon>
        <taxon>Neisseriaceae</taxon>
        <taxon>Neisseria</taxon>
    </lineage>
</organism>
<reference evidence="1 2" key="1">
    <citation type="submission" date="2011-06" db="EMBL/GenBank/DDBJ databases">
        <authorList>
            <person name="Muzny D."/>
            <person name="Qin X."/>
            <person name="Deng J."/>
            <person name="Jiang H."/>
            <person name="Liu Y."/>
            <person name="Qu J."/>
            <person name="Song X.-Z."/>
            <person name="Zhang L."/>
            <person name="Thornton R."/>
            <person name="Coyle M."/>
            <person name="Francisco L."/>
            <person name="Jackson L."/>
            <person name="Javaid M."/>
            <person name="Korchina V."/>
            <person name="Kovar C."/>
            <person name="Mata R."/>
            <person name="Mathew T."/>
            <person name="Ngo R."/>
            <person name="Nguyen L."/>
            <person name="Nguyen N."/>
            <person name="Okwuonu G."/>
            <person name="Ongeri F."/>
            <person name="Pham C."/>
            <person name="Simmons D."/>
            <person name="Wilczek-Boney K."/>
            <person name="Hale W."/>
            <person name="Jakkamsetti A."/>
            <person name="Pham P."/>
            <person name="Ruth R."/>
            <person name="San Lucas F."/>
            <person name="Warren J."/>
            <person name="Zhang J."/>
            <person name="Zhao Z."/>
            <person name="Zhou C."/>
            <person name="Zhu D."/>
            <person name="Lee S."/>
            <person name="Bess C."/>
            <person name="Blankenburg K."/>
            <person name="Forbes L."/>
            <person name="Fu Q."/>
            <person name="Gubbala S."/>
            <person name="Hirani K."/>
            <person name="Jayaseelan J.C."/>
            <person name="Lara F."/>
            <person name="Munidasa M."/>
            <person name="Palculict T."/>
            <person name="Patil S."/>
            <person name="Pu L.-L."/>
            <person name="Saada N."/>
            <person name="Tang L."/>
            <person name="Weissenberger G."/>
            <person name="Zhu Y."/>
            <person name="Hemphill L."/>
            <person name="Shang Y."/>
            <person name="Youmans B."/>
            <person name="Ayvaz T."/>
            <person name="Ross M."/>
            <person name="Santibanez J."/>
            <person name="Aqrawi P."/>
            <person name="Gross S."/>
            <person name="Joshi V."/>
            <person name="Fowler G."/>
            <person name="Nazareth L."/>
            <person name="Reid J."/>
            <person name="Worley K."/>
            <person name="Petrosino J."/>
            <person name="Highlander S."/>
            <person name="Gibbs R."/>
        </authorList>
    </citation>
    <scope>NUCLEOTIDE SEQUENCE [LARGE SCALE GENOMIC DNA]</scope>
    <source>
        <strain evidence="1 2">9715</strain>
    </source>
</reference>
<accession>G4CLU5</accession>
<dbReference type="Proteomes" id="UP000005336">
    <property type="component" value="Unassembled WGS sequence"/>
</dbReference>
<dbReference type="AlphaFoldDB" id="G4CLU5"/>
<dbReference type="STRING" id="1030841.HMPREF9370_0054"/>
<keyword evidence="2" id="KW-1185">Reference proteome</keyword>
<sequence>MAEVGDVINACLKNTFRQAFLYSETTYVETARPYSGQARV</sequence>
<comment type="caution">
    <text evidence="1">The sequence shown here is derived from an EMBL/GenBank/DDBJ whole genome shotgun (WGS) entry which is preliminary data.</text>
</comment>
<dbReference type="EMBL" id="AGAZ01000002">
    <property type="protein sequence ID" value="EGZ51303.1"/>
    <property type="molecule type" value="Genomic_DNA"/>
</dbReference>
<proteinExistence type="predicted"/>
<protein>
    <submittedName>
        <fullName evidence="1">Uncharacterized protein</fullName>
    </submittedName>
</protein>
<evidence type="ECO:0000313" key="2">
    <source>
        <dbReference type="Proteomes" id="UP000005336"/>
    </source>
</evidence>
<name>G4CLU5_9NEIS</name>
<dbReference type="PATRIC" id="fig|1030841.3.peg.56"/>
<evidence type="ECO:0000313" key="1">
    <source>
        <dbReference type="EMBL" id="EGZ51303.1"/>
    </source>
</evidence>